<comment type="caution">
    <text evidence="1">The sequence shown here is derived from an EMBL/GenBank/DDBJ whole genome shotgun (WGS) entry which is preliminary data.</text>
</comment>
<dbReference type="EMBL" id="SPHZ02000011">
    <property type="protein sequence ID" value="KAF0893690.1"/>
    <property type="molecule type" value="Genomic_DNA"/>
</dbReference>
<dbReference type="Proteomes" id="UP000479710">
    <property type="component" value="Unassembled WGS sequence"/>
</dbReference>
<organism evidence="1 2">
    <name type="scientific">Oryza meyeriana var. granulata</name>
    <dbReference type="NCBI Taxonomy" id="110450"/>
    <lineage>
        <taxon>Eukaryota</taxon>
        <taxon>Viridiplantae</taxon>
        <taxon>Streptophyta</taxon>
        <taxon>Embryophyta</taxon>
        <taxon>Tracheophyta</taxon>
        <taxon>Spermatophyta</taxon>
        <taxon>Magnoliopsida</taxon>
        <taxon>Liliopsida</taxon>
        <taxon>Poales</taxon>
        <taxon>Poaceae</taxon>
        <taxon>BOP clade</taxon>
        <taxon>Oryzoideae</taxon>
        <taxon>Oryzeae</taxon>
        <taxon>Oryzinae</taxon>
        <taxon>Oryza</taxon>
        <taxon>Oryza meyeriana</taxon>
    </lineage>
</organism>
<accession>A0A6G1C0H4</accession>
<reference evidence="1 2" key="1">
    <citation type="submission" date="2019-11" db="EMBL/GenBank/DDBJ databases">
        <title>Whole genome sequence of Oryza granulata.</title>
        <authorList>
            <person name="Li W."/>
        </authorList>
    </citation>
    <scope>NUCLEOTIDE SEQUENCE [LARGE SCALE GENOMIC DNA]</scope>
    <source>
        <strain evidence="2">cv. Menghai</strain>
        <tissue evidence="1">Leaf</tissue>
    </source>
</reference>
<proteinExistence type="predicted"/>
<name>A0A6G1C0H4_9ORYZ</name>
<feature type="non-terminal residue" evidence="1">
    <location>
        <position position="1"/>
    </location>
</feature>
<dbReference type="OrthoDB" id="428159at2759"/>
<gene>
    <name evidence="1" type="ORF">E2562_029189</name>
</gene>
<evidence type="ECO:0000313" key="2">
    <source>
        <dbReference type="Proteomes" id="UP000479710"/>
    </source>
</evidence>
<keyword evidence="2" id="KW-1185">Reference proteome</keyword>
<protein>
    <submittedName>
        <fullName evidence="1">Uncharacterized protein</fullName>
    </submittedName>
</protein>
<evidence type="ECO:0000313" key="1">
    <source>
        <dbReference type="EMBL" id="KAF0893690.1"/>
    </source>
</evidence>
<sequence length="65" mass="6808">STLQCNIDTPQIAIPYGVSSKVLGPILPDKELPLPVYLSEAGQIRSSQCYFGESIGDIAIASAGN</sequence>
<dbReference type="AlphaFoldDB" id="A0A6G1C0H4"/>